<protein>
    <recommendedName>
        <fullName evidence="5">Protein kinase domain-containing protein</fullName>
    </recommendedName>
</protein>
<sequence length="670" mass="75409">MFFNFPIVPIEGLIFDIGSLVEYESDYKKSHLYSNEFIQPGSVATDAVIQTVEPEFIKEGDWYSCPIPRDAPNIKRSEFPTIEAIDGTKEEGDCEYDQSSNARLMMKGEGNYGHITHINIPFSSSSPMKGAYICLDGRSSSSPPSYLIFTLTSSKGEKTSKKYEFPLFRREHWYFLPVDLPDVVLCEITGKGREEEWFKILSLVFISREESPEEIKSREAKEKLWSETPVVKPEFVKKGGKNGLFGECFDRKSIPIPRDDPKLVDPSFSIVKCKNDAFSKESEKYYQSSNAQKMLKGDCYVEPPHLWWIFYSLTHLSIPFPSPSPMKGAYICVDEWHSSPSLLFTFTDYDGKKTSKNNNCRDFIIYSLVFLRGDDIPSPPLLTPVPVPSSSSKTPTSTLSLPSKHVKEEAVKEDVKEALPVKEEEEEKTESRGKKDIPSSSKQQTESLTQETKTSEPTKSNPIQPTSSTPSQHPIPVPLPQTLTSSCTITPLCIIGKGGFGVVILARVEYPASYCSPPVLCALKCMKNKESCKDNEKCVKYMKKEFSRQHRLYFKSSLQSCIPRPLHILDLLDGDLKGTFGMAMEFCQGGNVIDFAKSWAVDLDECDPCEDDEEDIVYDPVKLAALCVAIIECVATLCVAKKKLVHRDIKPDNFLVRYDALKKQCHVLLG</sequence>
<evidence type="ECO:0000256" key="4">
    <source>
        <dbReference type="SAM" id="MobiDB-lite"/>
    </source>
</evidence>
<dbReference type="PROSITE" id="PS00108">
    <property type="entry name" value="PROTEIN_KINASE_ST"/>
    <property type="match status" value="1"/>
</dbReference>
<keyword evidence="2 3" id="KW-0067">ATP-binding</keyword>
<dbReference type="PROSITE" id="PS50011">
    <property type="entry name" value="PROTEIN_KINASE_DOM"/>
    <property type="match status" value="1"/>
</dbReference>
<organism evidence="6 7">
    <name type="scientific">Aduncisulcus paluster</name>
    <dbReference type="NCBI Taxonomy" id="2918883"/>
    <lineage>
        <taxon>Eukaryota</taxon>
        <taxon>Metamonada</taxon>
        <taxon>Carpediemonas-like organisms</taxon>
        <taxon>Aduncisulcus</taxon>
    </lineage>
</organism>
<feature type="compositionally biased region" description="Low complexity" evidence="4">
    <location>
        <begin position="388"/>
        <end position="403"/>
    </location>
</feature>
<feature type="domain" description="Protein kinase" evidence="5">
    <location>
        <begin position="489"/>
        <end position="670"/>
    </location>
</feature>
<feature type="compositionally biased region" description="Basic and acidic residues" evidence="4">
    <location>
        <begin position="405"/>
        <end position="422"/>
    </location>
</feature>
<feature type="non-terminal residue" evidence="6">
    <location>
        <position position="670"/>
    </location>
</feature>
<name>A0ABQ5JYQ7_9EUKA</name>
<keyword evidence="7" id="KW-1185">Reference proteome</keyword>
<evidence type="ECO:0000256" key="1">
    <source>
        <dbReference type="ARBA" id="ARBA00022741"/>
    </source>
</evidence>
<feature type="compositionally biased region" description="Polar residues" evidence="4">
    <location>
        <begin position="438"/>
        <end position="472"/>
    </location>
</feature>
<dbReference type="Proteomes" id="UP001057375">
    <property type="component" value="Unassembled WGS sequence"/>
</dbReference>
<comment type="caution">
    <text evidence="6">The sequence shown here is derived from an EMBL/GenBank/DDBJ whole genome shotgun (WGS) entry which is preliminary data.</text>
</comment>
<evidence type="ECO:0000256" key="2">
    <source>
        <dbReference type="ARBA" id="ARBA00022840"/>
    </source>
</evidence>
<dbReference type="InterPro" id="IPR008271">
    <property type="entry name" value="Ser/Thr_kinase_AS"/>
</dbReference>
<dbReference type="InterPro" id="IPR000719">
    <property type="entry name" value="Prot_kinase_dom"/>
</dbReference>
<evidence type="ECO:0000313" key="6">
    <source>
        <dbReference type="EMBL" id="GKT22758.1"/>
    </source>
</evidence>
<evidence type="ECO:0000313" key="7">
    <source>
        <dbReference type="Proteomes" id="UP001057375"/>
    </source>
</evidence>
<dbReference type="InterPro" id="IPR017441">
    <property type="entry name" value="Protein_kinase_ATP_BS"/>
</dbReference>
<keyword evidence="1 3" id="KW-0547">Nucleotide-binding</keyword>
<gene>
    <name evidence="6" type="ORF">ADUPG1_012217</name>
</gene>
<dbReference type="Gene3D" id="1.10.510.10">
    <property type="entry name" value="Transferase(Phosphotransferase) domain 1"/>
    <property type="match status" value="1"/>
</dbReference>
<feature type="binding site" evidence="3">
    <location>
        <position position="524"/>
    </location>
    <ligand>
        <name>ATP</name>
        <dbReference type="ChEBI" id="CHEBI:30616"/>
    </ligand>
</feature>
<evidence type="ECO:0000256" key="3">
    <source>
        <dbReference type="PROSITE-ProRule" id="PRU10141"/>
    </source>
</evidence>
<dbReference type="PROSITE" id="PS00107">
    <property type="entry name" value="PROTEIN_KINASE_ATP"/>
    <property type="match status" value="1"/>
</dbReference>
<accession>A0ABQ5JYQ7</accession>
<proteinExistence type="predicted"/>
<dbReference type="EMBL" id="BQXS01012422">
    <property type="protein sequence ID" value="GKT22758.1"/>
    <property type="molecule type" value="Genomic_DNA"/>
</dbReference>
<dbReference type="InterPro" id="IPR011009">
    <property type="entry name" value="Kinase-like_dom_sf"/>
</dbReference>
<feature type="region of interest" description="Disordered" evidence="4">
    <location>
        <begin position="382"/>
        <end position="479"/>
    </location>
</feature>
<evidence type="ECO:0000259" key="5">
    <source>
        <dbReference type="PROSITE" id="PS50011"/>
    </source>
</evidence>
<dbReference type="SUPFAM" id="SSF56112">
    <property type="entry name" value="Protein kinase-like (PK-like)"/>
    <property type="match status" value="1"/>
</dbReference>
<reference evidence="6" key="1">
    <citation type="submission" date="2022-03" db="EMBL/GenBank/DDBJ databases">
        <title>Draft genome sequence of Aduncisulcus paluster, a free-living microaerophilic Fornicata.</title>
        <authorList>
            <person name="Yuyama I."/>
            <person name="Kume K."/>
            <person name="Tamura T."/>
            <person name="Inagaki Y."/>
            <person name="Hashimoto T."/>
        </authorList>
    </citation>
    <scope>NUCLEOTIDE SEQUENCE</scope>
    <source>
        <strain evidence="6">NY0171</strain>
    </source>
</reference>